<keyword evidence="2" id="KW-0507">mRNA processing</keyword>
<dbReference type="GO" id="GO:0006376">
    <property type="term" value="P:mRNA splice site recognition"/>
    <property type="evidence" value="ECO:0007669"/>
    <property type="project" value="InterPro"/>
</dbReference>
<proteinExistence type="inferred from homology"/>
<dbReference type="Proteomes" id="UP000234681">
    <property type="component" value="Chromosome 19"/>
</dbReference>
<name>A6JY91_RAT</name>
<gene>
    <name evidence="3" type="ORF">rCG_39137</name>
</gene>
<dbReference type="InterPro" id="IPR004882">
    <property type="entry name" value="Luc7-rel"/>
</dbReference>
<evidence type="ECO:0000313" key="3">
    <source>
        <dbReference type="EMBL" id="EDL87369.1"/>
    </source>
</evidence>
<reference evidence="3" key="1">
    <citation type="journal article" date="2005" name="Genome Res.">
        <title>Gene and alternative splicing annotation with AIR.</title>
        <authorList>
            <person name="Florea L."/>
            <person name="Di Francesco V."/>
            <person name="Miller J."/>
            <person name="Turner R."/>
            <person name="Yao A."/>
            <person name="Harris M."/>
            <person name="Walenz B."/>
            <person name="Mobarry C."/>
            <person name="Merkulov G.V."/>
            <person name="Charlab R."/>
            <person name="Dew I."/>
            <person name="Deng Z."/>
            <person name="Istrail S."/>
            <person name="Li P."/>
            <person name="Sutton G."/>
        </authorList>
    </citation>
    <scope>NUCLEOTIDE SEQUENCE</scope>
    <source>
        <strain evidence="3">BN</strain>
    </source>
</reference>
<dbReference type="EMBL" id="CH474006">
    <property type="protein sequence ID" value="EDL87369.1"/>
    <property type="molecule type" value="Genomic_DNA"/>
</dbReference>
<keyword evidence="2" id="KW-0508">mRNA splicing</keyword>
<dbReference type="PANTHER" id="PTHR12375">
    <property type="entry name" value="RNA-BINDING PROTEIN LUC7-RELATED"/>
    <property type="match status" value="1"/>
</dbReference>
<evidence type="ECO:0000256" key="2">
    <source>
        <dbReference type="RuleBase" id="RU369106"/>
    </source>
</evidence>
<evidence type="ECO:0000256" key="1">
    <source>
        <dbReference type="ARBA" id="ARBA00005655"/>
    </source>
</evidence>
<organism evidence="3">
    <name type="scientific">Rattus norvegicus</name>
    <name type="common">Rat</name>
    <dbReference type="NCBI Taxonomy" id="10116"/>
    <lineage>
        <taxon>Eukaryota</taxon>
        <taxon>Metazoa</taxon>
        <taxon>Chordata</taxon>
        <taxon>Craniata</taxon>
        <taxon>Vertebrata</taxon>
        <taxon>Euteleostomi</taxon>
        <taxon>Mammalia</taxon>
        <taxon>Eutheria</taxon>
        <taxon>Euarchontoglires</taxon>
        <taxon>Glires</taxon>
        <taxon>Rodentia</taxon>
        <taxon>Myomorpha</taxon>
        <taxon>Muroidea</taxon>
        <taxon>Muridae</taxon>
        <taxon>Murinae</taxon>
        <taxon>Rattus</taxon>
    </lineage>
</organism>
<dbReference type="GO" id="GO:0003729">
    <property type="term" value="F:mRNA binding"/>
    <property type="evidence" value="ECO:0007669"/>
    <property type="project" value="UniProtKB-UniRule"/>
</dbReference>
<reference evidence="3" key="2">
    <citation type="submission" date="2005-07" db="EMBL/GenBank/DDBJ databases">
        <authorList>
            <person name="Mural R.J."/>
            <person name="Li P.W."/>
            <person name="Adams M.D."/>
            <person name="Amanatides P.G."/>
            <person name="Baden-Tillson H."/>
            <person name="Barnstead M."/>
            <person name="Chin S.H."/>
            <person name="Dew I."/>
            <person name="Evans C.A."/>
            <person name="Ferriera S."/>
            <person name="Flanigan M."/>
            <person name="Fosler C."/>
            <person name="Glodek A."/>
            <person name="Gu Z."/>
            <person name="Holt R.A."/>
            <person name="Jennings D."/>
            <person name="Kraft C.L."/>
            <person name="Lu F."/>
            <person name="Nguyen T."/>
            <person name="Nusskern D.R."/>
            <person name="Pfannkoch C.M."/>
            <person name="Sitter C."/>
            <person name="Sutton G.G."/>
            <person name="Venter J.C."/>
            <person name="Wang Z."/>
            <person name="Woodage T."/>
            <person name="Zheng X.H."/>
            <person name="Zhong F."/>
        </authorList>
    </citation>
    <scope>NUCLEOTIDE SEQUENCE</scope>
    <source>
        <strain evidence="3">BN</strain>
    </source>
</reference>
<accession>A6JY91</accession>
<dbReference type="Pfam" id="PF03194">
    <property type="entry name" value="LUC7"/>
    <property type="match status" value="1"/>
</dbReference>
<comment type="similarity">
    <text evidence="1 2">Belongs to the Luc7 family.</text>
</comment>
<dbReference type="AlphaFoldDB" id="A6JY91"/>
<sequence>MDHLESFTRVCDWRTKLAKKGLAETQEETSSEVSAKAEKVHELNEEIGKLLAKAEQLRAEGNMDESQKILMEVEKVCAKKKEAEKEYRNSIHFSNSKNSVSSRFVQLILVSHSNGHHLAGHFGAKFHLGFIQI</sequence>
<protein>
    <submittedName>
        <fullName evidence="3">RCG39137</fullName>
    </submittedName>
</protein>
<dbReference type="GO" id="GO:0005685">
    <property type="term" value="C:U1 snRNP"/>
    <property type="evidence" value="ECO:0007669"/>
    <property type="project" value="InterPro"/>
</dbReference>